<comment type="caution">
    <text evidence="1">The sequence shown here is derived from an EMBL/GenBank/DDBJ whole genome shotgun (WGS) entry which is preliminary data.</text>
</comment>
<reference evidence="1" key="1">
    <citation type="submission" date="2022-11" db="EMBL/GenBank/DDBJ databases">
        <title>Minimal conservation of predation-associated metabolite biosynthetic gene clusters underscores biosynthetic potential of Myxococcota including descriptions for ten novel species: Archangium lansinium sp. nov., Myxococcus landrumus sp. nov., Nannocystis bai.</title>
        <authorList>
            <person name="Ahearne A."/>
            <person name="Stevens C."/>
            <person name="Phillips K."/>
        </authorList>
    </citation>
    <scope>NUCLEOTIDE SEQUENCE</scope>
    <source>
        <strain evidence="1">Na p29</strain>
    </source>
</reference>
<proteinExistence type="predicted"/>
<dbReference type="RefSeq" id="WP_267770998.1">
    <property type="nucleotide sequence ID" value="NZ_JAPNKE010000002.1"/>
</dbReference>
<accession>A0A9X3IYD3</accession>
<name>A0A9X3IYD3_9BACT</name>
<evidence type="ECO:0000313" key="2">
    <source>
        <dbReference type="Proteomes" id="UP001150924"/>
    </source>
</evidence>
<dbReference type="EMBL" id="JAPNKE010000002">
    <property type="protein sequence ID" value="MCY1008366.1"/>
    <property type="molecule type" value="Genomic_DNA"/>
</dbReference>
<dbReference type="AlphaFoldDB" id="A0A9X3IYD3"/>
<protein>
    <submittedName>
        <fullName evidence="1">Uncharacterized protein</fullName>
    </submittedName>
</protein>
<gene>
    <name evidence="1" type="ORF">OV079_22975</name>
</gene>
<evidence type="ECO:0000313" key="1">
    <source>
        <dbReference type="EMBL" id="MCY1008366.1"/>
    </source>
</evidence>
<dbReference type="Proteomes" id="UP001150924">
    <property type="component" value="Unassembled WGS sequence"/>
</dbReference>
<organism evidence="1 2">
    <name type="scientific">Nannocystis pusilla</name>
    <dbReference type="NCBI Taxonomy" id="889268"/>
    <lineage>
        <taxon>Bacteria</taxon>
        <taxon>Pseudomonadati</taxon>
        <taxon>Myxococcota</taxon>
        <taxon>Polyangia</taxon>
        <taxon>Nannocystales</taxon>
        <taxon>Nannocystaceae</taxon>
        <taxon>Nannocystis</taxon>
    </lineage>
</organism>
<keyword evidence="2" id="KW-1185">Reference proteome</keyword>
<sequence>MSTVLAPFSEIGGVVFEGQVLPPTLAQVPPRGVGGAAAVAAKLRGCGGLELGSGAGWHACAGRISVEVSGMEGTVSIRVLSDEAMRDREP</sequence>